<evidence type="ECO:0000313" key="2">
    <source>
        <dbReference type="EMBL" id="QDQ28118.1"/>
    </source>
</evidence>
<sequence length="69" mass="7820">MPNLKRKALDPAELIPLPEVPASNDPRDEEEQHIHDLVMEGLNSGTGQQYSNAAEFAAEFRAQLLRRHR</sequence>
<proteinExistence type="predicted"/>
<organism evidence="2 3">
    <name type="scientific">Chitinimonas arctica</name>
    <dbReference type="NCBI Taxonomy" id="2594795"/>
    <lineage>
        <taxon>Bacteria</taxon>
        <taxon>Pseudomonadati</taxon>
        <taxon>Pseudomonadota</taxon>
        <taxon>Betaproteobacteria</taxon>
        <taxon>Neisseriales</taxon>
        <taxon>Chitinibacteraceae</taxon>
        <taxon>Chitinimonas</taxon>
    </lineage>
</organism>
<gene>
    <name evidence="2" type="ORF">FNU76_18180</name>
</gene>
<dbReference type="AlphaFoldDB" id="A0A516SJ96"/>
<evidence type="ECO:0000256" key="1">
    <source>
        <dbReference type="SAM" id="MobiDB-lite"/>
    </source>
</evidence>
<name>A0A516SJ96_9NEIS</name>
<dbReference type="KEGG" id="cari:FNU76_18180"/>
<dbReference type="EMBL" id="CP041730">
    <property type="protein sequence ID" value="QDQ28118.1"/>
    <property type="molecule type" value="Genomic_DNA"/>
</dbReference>
<dbReference type="RefSeq" id="WP_144279505.1">
    <property type="nucleotide sequence ID" value="NZ_CP041730.1"/>
</dbReference>
<reference evidence="3" key="1">
    <citation type="submission" date="2019-07" db="EMBL/GenBank/DDBJ databases">
        <title>Chitinimonas sp. nov., isolated from Ny-Alesund, arctica soil.</title>
        <authorList>
            <person name="Xu Q."/>
            <person name="Peng F."/>
        </authorList>
    </citation>
    <scope>NUCLEOTIDE SEQUENCE [LARGE SCALE GENOMIC DNA]</scope>
    <source>
        <strain evidence="3">R3-44</strain>
    </source>
</reference>
<protein>
    <submittedName>
        <fullName evidence="2">Uncharacterized protein</fullName>
    </submittedName>
</protein>
<keyword evidence="3" id="KW-1185">Reference proteome</keyword>
<dbReference type="OrthoDB" id="8780147at2"/>
<accession>A0A516SJ96</accession>
<feature type="region of interest" description="Disordered" evidence="1">
    <location>
        <begin position="1"/>
        <end position="32"/>
    </location>
</feature>
<evidence type="ECO:0000313" key="3">
    <source>
        <dbReference type="Proteomes" id="UP000317550"/>
    </source>
</evidence>
<dbReference type="Proteomes" id="UP000317550">
    <property type="component" value="Chromosome"/>
</dbReference>